<evidence type="ECO:0000313" key="2">
    <source>
        <dbReference type="EMBL" id="MDN4525002.1"/>
    </source>
</evidence>
<dbReference type="EMBL" id="JAUHTR010000005">
    <property type="protein sequence ID" value="MDN4525002.1"/>
    <property type="molecule type" value="Genomic_DNA"/>
</dbReference>
<organism evidence="2 3">
    <name type="scientific">Fictibacillus fluitans</name>
    <dbReference type="NCBI Taxonomy" id="3058422"/>
    <lineage>
        <taxon>Bacteria</taxon>
        <taxon>Bacillati</taxon>
        <taxon>Bacillota</taxon>
        <taxon>Bacilli</taxon>
        <taxon>Bacillales</taxon>
        <taxon>Fictibacillaceae</taxon>
        <taxon>Fictibacillus</taxon>
    </lineage>
</organism>
<proteinExistence type="predicted"/>
<comment type="caution">
    <text evidence="2">The sequence shown here is derived from an EMBL/GenBank/DDBJ whole genome shotgun (WGS) entry which is preliminary data.</text>
</comment>
<dbReference type="SUPFAM" id="SSF109854">
    <property type="entry name" value="DinB/YfiT-like putative metalloenzymes"/>
    <property type="match status" value="1"/>
</dbReference>
<dbReference type="Proteomes" id="UP001172721">
    <property type="component" value="Unassembled WGS sequence"/>
</dbReference>
<protein>
    <submittedName>
        <fullName evidence="2">DinB family protein</fullName>
    </submittedName>
</protein>
<dbReference type="InterPro" id="IPR034660">
    <property type="entry name" value="DinB/YfiT-like"/>
</dbReference>
<dbReference type="RefSeq" id="WP_301166045.1">
    <property type="nucleotide sequence ID" value="NZ_JAUHTR010000005.1"/>
</dbReference>
<reference evidence="2" key="1">
    <citation type="submission" date="2023-07" db="EMBL/GenBank/DDBJ databases">
        <title>Fictibacillus sp. isolated from freshwater pond.</title>
        <authorList>
            <person name="Kirdat K."/>
            <person name="Bhat A."/>
            <person name="Mourya A."/>
            <person name="Yadav A."/>
        </authorList>
    </citation>
    <scope>NUCLEOTIDE SEQUENCE</scope>
    <source>
        <strain evidence="2">NE201</strain>
    </source>
</reference>
<evidence type="ECO:0000313" key="3">
    <source>
        <dbReference type="Proteomes" id="UP001172721"/>
    </source>
</evidence>
<sequence>MSHTLLKSAKSVRSMVLQQVKAVPEVLLDTKPALFNNTIRWNVGHIVFVHDYLLSIAFSKSPALPAHYEQLFNTGTNPDQWSVAPPAKEELVSKLSEQSLHLDHISPDVFENRLTPVMELGPLTFETSGELFNFVTIHEAMHFSTISSLLQSITYSRQA</sequence>
<accession>A0ABT8HXM9</accession>
<keyword evidence="3" id="KW-1185">Reference proteome</keyword>
<name>A0ABT8HXM9_9BACL</name>
<feature type="domain" description="DinB-like" evidence="1">
    <location>
        <begin position="12"/>
        <end position="146"/>
    </location>
</feature>
<evidence type="ECO:0000259" key="1">
    <source>
        <dbReference type="Pfam" id="PF12867"/>
    </source>
</evidence>
<dbReference type="Pfam" id="PF12867">
    <property type="entry name" value="DinB_2"/>
    <property type="match status" value="1"/>
</dbReference>
<dbReference type="InterPro" id="IPR024775">
    <property type="entry name" value="DinB-like"/>
</dbReference>
<gene>
    <name evidence="2" type="ORF">QYB97_10970</name>
</gene>
<dbReference type="Gene3D" id="1.20.120.450">
    <property type="entry name" value="dinb family like domain"/>
    <property type="match status" value="1"/>
</dbReference>